<evidence type="ECO:0000313" key="1">
    <source>
        <dbReference type="EMBL" id="KAJ8728126.1"/>
    </source>
</evidence>
<keyword evidence="2" id="KW-1185">Reference proteome</keyword>
<gene>
    <name evidence="1" type="ORF">PYW08_016511</name>
</gene>
<name>A0ACC2QXH2_9NEOP</name>
<reference evidence="1" key="1">
    <citation type="submission" date="2023-03" db="EMBL/GenBank/DDBJ databases">
        <title>Chromosome-level genomes of two armyworms, Mythimna separata and Mythimna loreyi, provide insights into the biosynthesis and reception of sex pheromones.</title>
        <authorList>
            <person name="Zhao H."/>
        </authorList>
    </citation>
    <scope>NUCLEOTIDE SEQUENCE</scope>
    <source>
        <strain evidence="1">BeijingLab</strain>
    </source>
</reference>
<sequence>MAAGAERFWSGDRVPEDVVLVGLPQGGPTTWSRLLEYDGCETHGTGRCGDVWGRPMSSSGRLSAELMMMMTFLQKSTLQILPYIFINKLSYHVHKPAKISQQPRKVVVLFFYHNYIN</sequence>
<protein>
    <submittedName>
        <fullName evidence="1">Uncharacterized protein</fullName>
    </submittedName>
</protein>
<dbReference type="Proteomes" id="UP001231649">
    <property type="component" value="Chromosome 9"/>
</dbReference>
<proteinExistence type="predicted"/>
<accession>A0ACC2QXH2</accession>
<organism evidence="1 2">
    <name type="scientific">Mythimna loreyi</name>
    <dbReference type="NCBI Taxonomy" id="667449"/>
    <lineage>
        <taxon>Eukaryota</taxon>
        <taxon>Metazoa</taxon>
        <taxon>Ecdysozoa</taxon>
        <taxon>Arthropoda</taxon>
        <taxon>Hexapoda</taxon>
        <taxon>Insecta</taxon>
        <taxon>Pterygota</taxon>
        <taxon>Neoptera</taxon>
        <taxon>Endopterygota</taxon>
        <taxon>Lepidoptera</taxon>
        <taxon>Glossata</taxon>
        <taxon>Ditrysia</taxon>
        <taxon>Noctuoidea</taxon>
        <taxon>Noctuidae</taxon>
        <taxon>Noctuinae</taxon>
        <taxon>Hadenini</taxon>
        <taxon>Mythimna</taxon>
    </lineage>
</organism>
<evidence type="ECO:0000313" key="2">
    <source>
        <dbReference type="Proteomes" id="UP001231649"/>
    </source>
</evidence>
<dbReference type="EMBL" id="CM056785">
    <property type="protein sequence ID" value="KAJ8728126.1"/>
    <property type="molecule type" value="Genomic_DNA"/>
</dbReference>
<comment type="caution">
    <text evidence="1">The sequence shown here is derived from an EMBL/GenBank/DDBJ whole genome shotgun (WGS) entry which is preliminary data.</text>
</comment>